<keyword evidence="4" id="KW-0479">Metal-binding</keyword>
<keyword evidence="9" id="KW-0010">Activator</keyword>
<sequence>MEQVISLSFEEMWEKILACDARYDGLFFTAVKTTGIYCRPSCRSRKPKKRNVDFYRSLPESEAAGYRPCKRCQPEVERSPWNDVVLRARTFIVARYRENLILKDVADHVGLSVYYFERLFKQETGETPRTYLEKVRVDRAAYLLKHSTLSNLEVGYASGFHTPSNFYRAFRRLRQCSPGQYRLEDRPVLREAPRAPAAGGRQRTAAADAPGVDTPRADMPRADMPRTSAPGADAP</sequence>
<dbReference type="InterPro" id="IPR050204">
    <property type="entry name" value="AraC_XylS_family_regulators"/>
</dbReference>
<keyword evidence="11" id="KW-0234">DNA repair</keyword>
<evidence type="ECO:0000256" key="1">
    <source>
        <dbReference type="ARBA" id="ARBA00001947"/>
    </source>
</evidence>
<keyword evidence="2 14" id="KW-0489">Methyltransferase</keyword>
<dbReference type="GO" id="GO:0003700">
    <property type="term" value="F:DNA-binding transcription factor activity"/>
    <property type="evidence" value="ECO:0007669"/>
    <property type="project" value="InterPro"/>
</dbReference>
<dbReference type="Pfam" id="PF12833">
    <property type="entry name" value="HTH_18"/>
    <property type="match status" value="1"/>
</dbReference>
<evidence type="ECO:0000313" key="14">
    <source>
        <dbReference type="EMBL" id="QDH20217.1"/>
    </source>
</evidence>
<dbReference type="GO" id="GO:0008168">
    <property type="term" value="F:methyltransferase activity"/>
    <property type="evidence" value="ECO:0007669"/>
    <property type="project" value="UniProtKB-KW"/>
</dbReference>
<feature type="compositionally biased region" description="Basic and acidic residues" evidence="12">
    <location>
        <begin position="215"/>
        <end position="224"/>
    </location>
</feature>
<dbReference type="InterPro" id="IPR009057">
    <property type="entry name" value="Homeodomain-like_sf"/>
</dbReference>
<feature type="compositionally biased region" description="Low complexity" evidence="12">
    <location>
        <begin position="194"/>
        <end position="209"/>
    </location>
</feature>
<dbReference type="PROSITE" id="PS01124">
    <property type="entry name" value="HTH_ARAC_FAMILY_2"/>
    <property type="match status" value="1"/>
</dbReference>
<comment type="cofactor">
    <cofactor evidence="1">
        <name>Zn(2+)</name>
        <dbReference type="ChEBI" id="CHEBI:29105"/>
    </cofactor>
</comment>
<dbReference type="Proteomes" id="UP000316968">
    <property type="component" value="Chromosome"/>
</dbReference>
<evidence type="ECO:0000313" key="15">
    <source>
        <dbReference type="Proteomes" id="UP000316968"/>
    </source>
</evidence>
<evidence type="ECO:0000256" key="9">
    <source>
        <dbReference type="ARBA" id="ARBA00023159"/>
    </source>
</evidence>
<dbReference type="Gene3D" id="1.10.10.60">
    <property type="entry name" value="Homeodomain-like"/>
    <property type="match status" value="2"/>
</dbReference>
<keyword evidence="5" id="KW-0227">DNA damage</keyword>
<dbReference type="GO" id="GO:0006307">
    <property type="term" value="P:DNA alkylation repair"/>
    <property type="evidence" value="ECO:0007669"/>
    <property type="project" value="UniProtKB-ARBA"/>
</dbReference>
<dbReference type="Pfam" id="PF02805">
    <property type="entry name" value="Ada_Zn_binding"/>
    <property type="match status" value="1"/>
</dbReference>
<keyword evidence="10" id="KW-0804">Transcription</keyword>
<accession>A0A4Y6UVD6</accession>
<evidence type="ECO:0000259" key="13">
    <source>
        <dbReference type="PROSITE" id="PS01124"/>
    </source>
</evidence>
<dbReference type="InterPro" id="IPR018060">
    <property type="entry name" value="HTH_AraC"/>
</dbReference>
<evidence type="ECO:0000256" key="11">
    <source>
        <dbReference type="ARBA" id="ARBA00023204"/>
    </source>
</evidence>
<evidence type="ECO:0000256" key="12">
    <source>
        <dbReference type="SAM" id="MobiDB-lite"/>
    </source>
</evidence>
<evidence type="ECO:0000256" key="3">
    <source>
        <dbReference type="ARBA" id="ARBA00022679"/>
    </source>
</evidence>
<dbReference type="SUPFAM" id="SSF57884">
    <property type="entry name" value="Ada DNA repair protein, N-terminal domain (N-Ada 10)"/>
    <property type="match status" value="1"/>
</dbReference>
<evidence type="ECO:0000256" key="5">
    <source>
        <dbReference type="ARBA" id="ARBA00022763"/>
    </source>
</evidence>
<keyword evidence="15" id="KW-1185">Reference proteome</keyword>
<dbReference type="GO" id="GO:0043565">
    <property type="term" value="F:sequence-specific DNA binding"/>
    <property type="evidence" value="ECO:0007669"/>
    <property type="project" value="InterPro"/>
</dbReference>
<reference evidence="14 15" key="1">
    <citation type="submission" date="2019-06" db="EMBL/GenBank/DDBJ databases">
        <title>Saccharibacillus brassicae sp. nov., an endophytic bacterium isolated from Chinese cabbage seeds (Brassica pekinensis).</title>
        <authorList>
            <person name="Jiang L."/>
            <person name="Lee J."/>
            <person name="Kim S.W."/>
        </authorList>
    </citation>
    <scope>NUCLEOTIDE SEQUENCE [LARGE SCALE GENOMIC DNA]</scope>
    <source>
        <strain evidence="15">KCTC 43072 / ATSA2</strain>
    </source>
</reference>
<evidence type="ECO:0000256" key="6">
    <source>
        <dbReference type="ARBA" id="ARBA00022833"/>
    </source>
</evidence>
<feature type="domain" description="HTH araC/xylS-type" evidence="13">
    <location>
        <begin position="86"/>
        <end position="184"/>
    </location>
</feature>
<dbReference type="Gene3D" id="3.40.10.10">
    <property type="entry name" value="DNA Methylphosphotriester Repair Domain"/>
    <property type="match status" value="1"/>
</dbReference>
<feature type="compositionally biased region" description="Basic and acidic residues" evidence="12">
    <location>
        <begin position="184"/>
        <end position="193"/>
    </location>
</feature>
<protein>
    <submittedName>
        <fullName evidence="14">Methylphosphotriester-DNA--protein-cysteine methyltransferase family protein</fullName>
    </submittedName>
</protein>
<organism evidence="14 15">
    <name type="scientific">Saccharibacillus brassicae</name>
    <dbReference type="NCBI Taxonomy" id="2583377"/>
    <lineage>
        <taxon>Bacteria</taxon>
        <taxon>Bacillati</taxon>
        <taxon>Bacillota</taxon>
        <taxon>Bacilli</taxon>
        <taxon>Bacillales</taxon>
        <taxon>Paenibacillaceae</taxon>
        <taxon>Saccharibacillus</taxon>
    </lineage>
</organism>
<name>A0A4Y6UVD6_SACBS</name>
<dbReference type="KEGG" id="saca:FFV09_04695"/>
<dbReference type="OrthoDB" id="9802228at2"/>
<dbReference type="GO" id="GO:0032259">
    <property type="term" value="P:methylation"/>
    <property type="evidence" value="ECO:0007669"/>
    <property type="project" value="UniProtKB-KW"/>
</dbReference>
<evidence type="ECO:0000256" key="10">
    <source>
        <dbReference type="ARBA" id="ARBA00023163"/>
    </source>
</evidence>
<feature type="region of interest" description="Disordered" evidence="12">
    <location>
        <begin position="184"/>
        <end position="235"/>
    </location>
</feature>
<keyword evidence="6" id="KW-0862">Zinc</keyword>
<evidence type="ECO:0000256" key="8">
    <source>
        <dbReference type="ARBA" id="ARBA00023125"/>
    </source>
</evidence>
<gene>
    <name evidence="14" type="ORF">FFV09_04695</name>
</gene>
<dbReference type="InterPro" id="IPR004026">
    <property type="entry name" value="Ada_DNA_repair_Zn-bd"/>
</dbReference>
<dbReference type="InterPro" id="IPR035451">
    <property type="entry name" value="Ada-like_dom_sf"/>
</dbReference>
<dbReference type="PANTHER" id="PTHR46796">
    <property type="entry name" value="HTH-TYPE TRANSCRIPTIONAL ACTIVATOR RHAS-RELATED"/>
    <property type="match status" value="1"/>
</dbReference>
<proteinExistence type="predicted"/>
<dbReference type="SMART" id="SM00342">
    <property type="entry name" value="HTH_ARAC"/>
    <property type="match status" value="1"/>
</dbReference>
<evidence type="ECO:0000256" key="2">
    <source>
        <dbReference type="ARBA" id="ARBA00022603"/>
    </source>
</evidence>
<dbReference type="GO" id="GO:0008270">
    <property type="term" value="F:zinc ion binding"/>
    <property type="evidence" value="ECO:0007669"/>
    <property type="project" value="InterPro"/>
</dbReference>
<dbReference type="EMBL" id="CP041217">
    <property type="protein sequence ID" value="QDH20217.1"/>
    <property type="molecule type" value="Genomic_DNA"/>
</dbReference>
<keyword evidence="7" id="KW-0805">Transcription regulation</keyword>
<dbReference type="FunFam" id="3.40.10.10:FF:000001">
    <property type="entry name" value="DNA-3-methyladenine glycosylase 2"/>
    <property type="match status" value="1"/>
</dbReference>
<keyword evidence="3 14" id="KW-0808">Transferase</keyword>
<dbReference type="AlphaFoldDB" id="A0A4Y6UVD6"/>
<evidence type="ECO:0000256" key="7">
    <source>
        <dbReference type="ARBA" id="ARBA00023015"/>
    </source>
</evidence>
<evidence type="ECO:0000256" key="4">
    <source>
        <dbReference type="ARBA" id="ARBA00022723"/>
    </source>
</evidence>
<keyword evidence="8" id="KW-0238">DNA-binding</keyword>
<dbReference type="SUPFAM" id="SSF46689">
    <property type="entry name" value="Homeodomain-like"/>
    <property type="match status" value="2"/>
</dbReference>